<evidence type="ECO:0000313" key="9">
    <source>
        <dbReference type="Proteomes" id="UP000271337"/>
    </source>
</evidence>
<evidence type="ECO:0000256" key="5">
    <source>
        <dbReference type="SAM" id="MobiDB-lite"/>
    </source>
</evidence>
<comment type="caution">
    <text evidence="8">The sequence shown here is derived from an EMBL/GenBank/DDBJ whole genome shotgun (WGS) entry which is preliminary data.</text>
</comment>
<dbReference type="PANTHER" id="PTHR14677:SF40">
    <property type="entry name" value="CDC48-ASSOCIATED UBIQUITIN-LIKE_ZINC FINGER PROTEIN 1"/>
    <property type="match status" value="1"/>
</dbReference>
<dbReference type="Pfam" id="PF01428">
    <property type="entry name" value="zf-AN1"/>
    <property type="match status" value="2"/>
</dbReference>
<dbReference type="GO" id="GO:0008270">
    <property type="term" value="F:zinc ion binding"/>
    <property type="evidence" value="ECO:0007669"/>
    <property type="project" value="UniProtKB-KW"/>
</dbReference>
<feature type="region of interest" description="Disordered" evidence="5">
    <location>
        <begin position="281"/>
        <end position="328"/>
    </location>
</feature>
<sequence length="328" mass="36437">MTPSRTPDLPNNDPSPSNMATADVEAIGAHCQHPYCHQLDFLPFKCDSCKGTYCLDHRSETAHQCPKAGEWARRRAQLENHSSGPSTPRPNILTHEKQCAEPSCKTLIDTPLVTGVHCDKCNRSYCLKHRFTNDHNCTNLTPIGARPTPGPTQRERGLAALDKLRAWGLKKKETLPRTPQTKTKAAAAQRIQETANLKRTAKGDSQIPPEKRIYLYVEASSDTLTAKIPKGTFYYNREYTIGRILDLAAKSLQVSGRTRRQLGSVGAGWKVGNPCPTLQLSDQQQQRQTGLAPLDFPLARPPRSSRTQESTRPPTVKKPPTLEEQKTS</sequence>
<proteinExistence type="predicted"/>
<dbReference type="Proteomes" id="UP000271337">
    <property type="component" value="Unassembled WGS sequence"/>
</dbReference>
<feature type="compositionally biased region" description="Low complexity" evidence="5">
    <location>
        <begin position="7"/>
        <end position="18"/>
    </location>
</feature>
<dbReference type="InterPro" id="IPR035896">
    <property type="entry name" value="AN1-like_Znf"/>
</dbReference>
<dbReference type="PANTHER" id="PTHR14677">
    <property type="entry name" value="ARSENITE INDUCUBLE RNA ASSOCIATED PROTEIN AIP-1-RELATED"/>
    <property type="match status" value="1"/>
</dbReference>
<dbReference type="Gene3D" id="4.10.1110.10">
    <property type="entry name" value="AN1-like Zinc finger"/>
    <property type="match status" value="2"/>
</dbReference>
<feature type="compositionally biased region" description="Polar residues" evidence="5">
    <location>
        <begin position="304"/>
        <end position="313"/>
    </location>
</feature>
<name>A0A3M7BG63_HORWE</name>
<evidence type="ECO:0000313" key="10">
    <source>
        <dbReference type="Proteomes" id="UP000276864"/>
    </source>
</evidence>
<feature type="domain" description="AN1-type" evidence="6">
    <location>
        <begin position="93"/>
        <end position="145"/>
    </location>
</feature>
<protein>
    <recommendedName>
        <fullName evidence="6">AN1-type domain-containing protein</fullName>
    </recommendedName>
</protein>
<evidence type="ECO:0000256" key="4">
    <source>
        <dbReference type="PROSITE-ProRule" id="PRU00449"/>
    </source>
</evidence>
<reference evidence="9 10" key="1">
    <citation type="journal article" date="2018" name="BMC Genomics">
        <title>Genomic evidence for intraspecific hybridization in a clonal and extremely halotolerant yeast.</title>
        <authorList>
            <person name="Gostincar C."/>
            <person name="Stajich J.E."/>
            <person name="Zupancic J."/>
            <person name="Zalar P."/>
            <person name="Gunde-Cimerman N."/>
        </authorList>
    </citation>
    <scope>NUCLEOTIDE SEQUENCE [LARGE SCALE GENOMIC DNA]</scope>
    <source>
        <strain evidence="8 10">EXF-6651</strain>
        <strain evidence="7 9">EXF-6669</strain>
    </source>
</reference>
<evidence type="ECO:0000256" key="2">
    <source>
        <dbReference type="ARBA" id="ARBA00022771"/>
    </source>
</evidence>
<keyword evidence="2 4" id="KW-0863">Zinc-finger</keyword>
<dbReference type="EMBL" id="QWIL01000172">
    <property type="protein sequence ID" value="RMY22682.1"/>
    <property type="molecule type" value="Genomic_DNA"/>
</dbReference>
<feature type="domain" description="AN1-type" evidence="6">
    <location>
        <begin position="25"/>
        <end position="73"/>
    </location>
</feature>
<accession>A0A3M7BG63</accession>
<evidence type="ECO:0000313" key="8">
    <source>
        <dbReference type="EMBL" id="RMY38440.1"/>
    </source>
</evidence>
<dbReference type="SMART" id="SM00154">
    <property type="entry name" value="ZnF_AN1"/>
    <property type="match status" value="2"/>
</dbReference>
<feature type="region of interest" description="Disordered" evidence="5">
    <location>
        <begin position="1"/>
        <end position="20"/>
    </location>
</feature>
<dbReference type="OrthoDB" id="431929at2759"/>
<dbReference type="PROSITE" id="PS51039">
    <property type="entry name" value="ZF_AN1"/>
    <property type="match status" value="2"/>
</dbReference>
<dbReference type="AlphaFoldDB" id="A0A3M7BG63"/>
<dbReference type="VEuPathDB" id="FungiDB:BTJ68_09590"/>
<evidence type="ECO:0000313" key="7">
    <source>
        <dbReference type="EMBL" id="RMY22682.1"/>
    </source>
</evidence>
<gene>
    <name evidence="8" type="ORF">D0866_02592</name>
    <name evidence="7" type="ORF">D0867_02552</name>
</gene>
<evidence type="ECO:0000256" key="3">
    <source>
        <dbReference type="ARBA" id="ARBA00022833"/>
    </source>
</evidence>
<organism evidence="8 10">
    <name type="scientific">Hortaea werneckii</name>
    <name type="common">Black yeast</name>
    <name type="synonym">Cladosporium werneckii</name>
    <dbReference type="NCBI Taxonomy" id="91943"/>
    <lineage>
        <taxon>Eukaryota</taxon>
        <taxon>Fungi</taxon>
        <taxon>Dikarya</taxon>
        <taxon>Ascomycota</taxon>
        <taxon>Pezizomycotina</taxon>
        <taxon>Dothideomycetes</taxon>
        <taxon>Dothideomycetidae</taxon>
        <taxon>Mycosphaerellales</taxon>
        <taxon>Teratosphaeriaceae</taxon>
        <taxon>Hortaea</taxon>
    </lineage>
</organism>
<keyword evidence="1" id="KW-0479">Metal-binding</keyword>
<dbReference type="SUPFAM" id="SSF118310">
    <property type="entry name" value="AN1-like Zinc finger"/>
    <property type="match status" value="2"/>
</dbReference>
<dbReference type="Proteomes" id="UP000276864">
    <property type="component" value="Unassembled WGS sequence"/>
</dbReference>
<evidence type="ECO:0000259" key="6">
    <source>
        <dbReference type="PROSITE" id="PS51039"/>
    </source>
</evidence>
<dbReference type="GO" id="GO:0005737">
    <property type="term" value="C:cytoplasm"/>
    <property type="evidence" value="ECO:0007669"/>
    <property type="project" value="TreeGrafter"/>
</dbReference>
<dbReference type="EMBL" id="QWIM01000172">
    <property type="protein sequence ID" value="RMY38440.1"/>
    <property type="molecule type" value="Genomic_DNA"/>
</dbReference>
<dbReference type="InterPro" id="IPR000058">
    <property type="entry name" value="Znf_AN1"/>
</dbReference>
<keyword evidence="3" id="KW-0862">Zinc</keyword>
<evidence type="ECO:0000256" key="1">
    <source>
        <dbReference type="ARBA" id="ARBA00022723"/>
    </source>
</evidence>